<evidence type="ECO:0000313" key="3">
    <source>
        <dbReference type="Proteomes" id="UP000824120"/>
    </source>
</evidence>
<organism evidence="2 3">
    <name type="scientific">Solanum commersonii</name>
    <name type="common">Commerson's wild potato</name>
    <name type="synonym">Commerson's nightshade</name>
    <dbReference type="NCBI Taxonomy" id="4109"/>
    <lineage>
        <taxon>Eukaryota</taxon>
        <taxon>Viridiplantae</taxon>
        <taxon>Streptophyta</taxon>
        <taxon>Embryophyta</taxon>
        <taxon>Tracheophyta</taxon>
        <taxon>Spermatophyta</taxon>
        <taxon>Magnoliopsida</taxon>
        <taxon>eudicotyledons</taxon>
        <taxon>Gunneridae</taxon>
        <taxon>Pentapetalae</taxon>
        <taxon>asterids</taxon>
        <taxon>lamiids</taxon>
        <taxon>Solanales</taxon>
        <taxon>Solanaceae</taxon>
        <taxon>Solanoideae</taxon>
        <taxon>Solaneae</taxon>
        <taxon>Solanum</taxon>
    </lineage>
</organism>
<dbReference type="Proteomes" id="UP000824120">
    <property type="component" value="Chromosome 2"/>
</dbReference>
<gene>
    <name evidence="2" type="ORF">H5410_006484</name>
</gene>
<comment type="caution">
    <text evidence="2">The sequence shown here is derived from an EMBL/GenBank/DDBJ whole genome shotgun (WGS) entry which is preliminary data.</text>
</comment>
<dbReference type="EMBL" id="JACXVP010000002">
    <property type="protein sequence ID" value="KAG5621266.1"/>
    <property type="molecule type" value="Genomic_DNA"/>
</dbReference>
<reference evidence="2 3" key="1">
    <citation type="submission" date="2020-09" db="EMBL/GenBank/DDBJ databases">
        <title>De no assembly of potato wild relative species, Solanum commersonii.</title>
        <authorList>
            <person name="Cho K."/>
        </authorList>
    </citation>
    <scope>NUCLEOTIDE SEQUENCE [LARGE SCALE GENOMIC DNA]</scope>
    <source>
        <strain evidence="2">LZ3.2</strain>
        <tissue evidence="2">Leaf</tissue>
    </source>
</reference>
<keyword evidence="3" id="KW-1185">Reference proteome</keyword>
<feature type="compositionally biased region" description="Basic and acidic residues" evidence="1">
    <location>
        <begin position="45"/>
        <end position="63"/>
    </location>
</feature>
<name>A0A9J6AAL5_SOLCO</name>
<sequence>MVNRTGDQWQKIWDPKKVLATKRTLQRAKINLARKKDTAKKKKVEKQGTDQHGEHEKNDKECK</sequence>
<protein>
    <submittedName>
        <fullName evidence="2">Uncharacterized protein</fullName>
    </submittedName>
</protein>
<evidence type="ECO:0000313" key="2">
    <source>
        <dbReference type="EMBL" id="KAG5621266.1"/>
    </source>
</evidence>
<feature type="region of interest" description="Disordered" evidence="1">
    <location>
        <begin position="30"/>
        <end position="63"/>
    </location>
</feature>
<evidence type="ECO:0000256" key="1">
    <source>
        <dbReference type="SAM" id="MobiDB-lite"/>
    </source>
</evidence>
<dbReference type="AlphaFoldDB" id="A0A9J6AAL5"/>
<proteinExistence type="predicted"/>
<accession>A0A9J6AAL5</accession>